<feature type="transmembrane region" description="Helical" evidence="2">
    <location>
        <begin position="479"/>
        <end position="501"/>
    </location>
</feature>
<accession>A0A0N4ZFA6</accession>
<evidence type="ECO:0000313" key="5">
    <source>
        <dbReference type="WBParaSite" id="PTRK_0000643700.1"/>
    </source>
</evidence>
<dbReference type="Proteomes" id="UP000038045">
    <property type="component" value="Unplaced"/>
</dbReference>
<name>A0A0N4ZFA6_PARTI</name>
<protein>
    <submittedName>
        <fullName evidence="5">ATS domain-containing protein</fullName>
    </submittedName>
</protein>
<keyword evidence="2" id="KW-0812">Transmembrane</keyword>
<keyword evidence="2" id="KW-0472">Membrane</keyword>
<feature type="signal peptide" evidence="3">
    <location>
        <begin position="1"/>
        <end position="26"/>
    </location>
</feature>
<keyword evidence="2" id="KW-1133">Transmembrane helix</keyword>
<reference evidence="5" key="1">
    <citation type="submission" date="2017-02" db="UniProtKB">
        <authorList>
            <consortium name="WormBaseParasite"/>
        </authorList>
    </citation>
    <scope>IDENTIFICATION</scope>
</reference>
<sequence>MLHLYFDKLSWVLLIILSICIDTAWSKNIKINDKEVIVTKKSKRQVECLKRCERIFGRMLHRENYDIDSLNKILTTTKDFNNVTNNRNICWEAMDLTDCLKHCSGIGGSASVNWLDSVTDRSTGTVTLAIPKYIIKQLPWFRPLLKRCLSFVESQKKNFLCISKYRSFMGLKCSGYKKEAEHQYRNIKSQKEYDETCRFIHYHQDCLSTTALEYCPKVKRLFNSQTIRKYFLSHILPDNDNKYDDEFLDNCKLKKYSFENVFFENEENDNNLQVTTNKYHITTKRSPKGIFLSTESLEEIPPNFMKDTYGRYSIIPGATTPIYIPSRGDDSTETYIGTVTDNSREEYKPVEYEINSGVIINHNESNEDGTLLPASYETSIEKDTLDVLPQDRPILDGKVYIKPIRHIYESRKDPDFDMHDTSTRNITFEDVDPHTIYHPNKKNKDNNQDRFGSYDYHPTAEEDEPLYPYENLITSPEHFALFVCISVFGIALLFYICLMCFRKRCKKNVRCGVDL</sequence>
<evidence type="ECO:0000256" key="3">
    <source>
        <dbReference type="SAM" id="SignalP"/>
    </source>
</evidence>
<keyword evidence="4" id="KW-1185">Reference proteome</keyword>
<evidence type="ECO:0000256" key="2">
    <source>
        <dbReference type="SAM" id="Phobius"/>
    </source>
</evidence>
<evidence type="ECO:0000256" key="1">
    <source>
        <dbReference type="SAM" id="MobiDB-lite"/>
    </source>
</evidence>
<proteinExistence type="predicted"/>
<feature type="region of interest" description="Disordered" evidence="1">
    <location>
        <begin position="435"/>
        <end position="455"/>
    </location>
</feature>
<evidence type="ECO:0000313" key="4">
    <source>
        <dbReference type="Proteomes" id="UP000038045"/>
    </source>
</evidence>
<feature type="chain" id="PRO_5005891776" evidence="3">
    <location>
        <begin position="27"/>
        <end position="515"/>
    </location>
</feature>
<dbReference type="AlphaFoldDB" id="A0A0N4ZFA6"/>
<keyword evidence="3" id="KW-0732">Signal</keyword>
<organism evidence="4 5">
    <name type="scientific">Parastrongyloides trichosuri</name>
    <name type="common">Possum-specific nematode worm</name>
    <dbReference type="NCBI Taxonomy" id="131310"/>
    <lineage>
        <taxon>Eukaryota</taxon>
        <taxon>Metazoa</taxon>
        <taxon>Ecdysozoa</taxon>
        <taxon>Nematoda</taxon>
        <taxon>Chromadorea</taxon>
        <taxon>Rhabditida</taxon>
        <taxon>Tylenchina</taxon>
        <taxon>Panagrolaimomorpha</taxon>
        <taxon>Strongyloidoidea</taxon>
        <taxon>Strongyloididae</taxon>
        <taxon>Parastrongyloides</taxon>
    </lineage>
</organism>
<dbReference type="WBParaSite" id="PTRK_0000643700.1">
    <property type="protein sequence ID" value="PTRK_0000643700.1"/>
    <property type="gene ID" value="PTRK_0000643700"/>
</dbReference>